<dbReference type="GO" id="GO:0016020">
    <property type="term" value="C:membrane"/>
    <property type="evidence" value="ECO:0007669"/>
    <property type="project" value="UniProtKB-SubCell"/>
</dbReference>
<keyword evidence="5" id="KW-0812">Transmembrane</keyword>
<dbReference type="GO" id="GO:0006935">
    <property type="term" value="P:chemotaxis"/>
    <property type="evidence" value="ECO:0007669"/>
    <property type="project" value="InterPro"/>
</dbReference>
<evidence type="ECO:0000256" key="3">
    <source>
        <dbReference type="ARBA" id="ARBA00029447"/>
    </source>
</evidence>
<dbReference type="InterPro" id="IPR004090">
    <property type="entry name" value="Chemotax_Me-accpt_rcpt"/>
</dbReference>
<proteinExistence type="inferred from homology"/>
<dbReference type="KEGG" id="spsw:Sps_04647"/>
<feature type="domain" description="HAMP" evidence="7">
    <location>
        <begin position="346"/>
        <end position="398"/>
    </location>
</feature>
<dbReference type="STRING" id="225848.Sps_04647"/>
<accession>A0A1S6HW79</accession>
<comment type="subcellular location">
    <subcellularLocation>
        <location evidence="1">Membrane</location>
    </subcellularLocation>
</comment>
<protein>
    <submittedName>
        <fullName evidence="8">Methyl-accepting chemotaxis protein</fullName>
    </submittedName>
</protein>
<keyword evidence="2 4" id="KW-0807">Transducer</keyword>
<sequence>MKMNVATRVIGGFSIVTLLLVGLGAASLLTNSKLKTSTQVLQEVSIPALESSGNLLHSIAQQEKQILVAYHTNQSKDLPKISNQFSNLDQEFSSELAQLSIIVGKQDQADFSSTISNLRQSYQNFISNGEKMIKTRENSLVTQEKLVIKLEDLELAADDTASLLLDLIDLEMSEDPTEQEIAATAGNIDNSFSGIVSTSYDLINSETKQEHQTISKELDYIVSEARSKLEYVTRHWEGVIDADLLNNINEEASKVFSMLEGNGSIQTMKGRQLSFHASAFQMLAQVDKDVQGVNESMTGLTDKVESVSSSVSQSAIDDIDSASLNTLILIIIAIVVAIVISIAVITPLKRSLDKVNNALKILASGDLTHKLDDSGHDEFAELSRNCNRLVDSLRDLIQGILDRSNQLAAAAEETSAITAQTTAGIQEQKSQVDQVATATTQLSSSAEQVTSSADDALIQIKQADDEALHMRTIADENKQTILALADEVAKAGTVINKLHSDSASIGSILDVIRGIAEQTNLLALNAAIEAARAGEQGRGFAVVADEVRSLASRTQDSTQEIQQMIQVLQEGAQEAVAVMELGRAQASSCVEKTEQANLALESISEAVHKAHDSGTHIANAAQEQNLVSQQVSEKLEHIAAISEETSTGAEQTAQSSHQVAQLAEELQASVREFRV</sequence>
<dbReference type="CDD" id="cd11386">
    <property type="entry name" value="MCP_signal"/>
    <property type="match status" value="1"/>
</dbReference>
<comment type="similarity">
    <text evidence="3">Belongs to the methyl-accepting chemotaxis (MCP) protein family.</text>
</comment>
<dbReference type="InterPro" id="IPR003660">
    <property type="entry name" value="HAMP_dom"/>
</dbReference>
<evidence type="ECO:0000313" key="8">
    <source>
        <dbReference type="EMBL" id="AQS39732.1"/>
    </source>
</evidence>
<dbReference type="PROSITE" id="PS50885">
    <property type="entry name" value="HAMP"/>
    <property type="match status" value="1"/>
</dbReference>
<dbReference type="InterPro" id="IPR004089">
    <property type="entry name" value="MCPsignal_dom"/>
</dbReference>
<dbReference type="SUPFAM" id="SSF58104">
    <property type="entry name" value="Methyl-accepting chemotaxis protein (MCP) signaling domain"/>
    <property type="match status" value="1"/>
</dbReference>
<dbReference type="PRINTS" id="PR00260">
    <property type="entry name" value="CHEMTRNSDUCR"/>
</dbReference>
<dbReference type="RefSeq" id="WP_077754589.1">
    <property type="nucleotide sequence ID" value="NZ_CP014782.1"/>
</dbReference>
<dbReference type="GO" id="GO:0004888">
    <property type="term" value="F:transmembrane signaling receptor activity"/>
    <property type="evidence" value="ECO:0007669"/>
    <property type="project" value="InterPro"/>
</dbReference>
<evidence type="ECO:0000259" key="6">
    <source>
        <dbReference type="PROSITE" id="PS50111"/>
    </source>
</evidence>
<dbReference type="Gene3D" id="1.10.287.950">
    <property type="entry name" value="Methyl-accepting chemotaxis protein"/>
    <property type="match status" value="1"/>
</dbReference>
<reference evidence="8 9" key="1">
    <citation type="submission" date="2016-03" db="EMBL/GenBank/DDBJ databases">
        <title>Complete genome sequence of Shewanella psychrophila WP2, a deep sea bacterium isolated from west Pacific sediment.</title>
        <authorList>
            <person name="Xu G."/>
            <person name="Jian H."/>
        </authorList>
    </citation>
    <scope>NUCLEOTIDE SEQUENCE [LARGE SCALE GENOMIC DNA]</scope>
    <source>
        <strain evidence="8 9">WP2</strain>
    </source>
</reference>
<organism evidence="8 9">
    <name type="scientific">Shewanella psychrophila</name>
    <dbReference type="NCBI Taxonomy" id="225848"/>
    <lineage>
        <taxon>Bacteria</taxon>
        <taxon>Pseudomonadati</taxon>
        <taxon>Pseudomonadota</taxon>
        <taxon>Gammaproteobacteria</taxon>
        <taxon>Alteromonadales</taxon>
        <taxon>Shewanellaceae</taxon>
        <taxon>Shewanella</taxon>
    </lineage>
</organism>
<dbReference type="OrthoDB" id="9781845at2"/>
<keyword evidence="9" id="KW-1185">Reference proteome</keyword>
<feature type="domain" description="Methyl-accepting transducer" evidence="6">
    <location>
        <begin position="403"/>
        <end position="639"/>
    </location>
</feature>
<dbReference type="Pfam" id="PF00015">
    <property type="entry name" value="MCPsignal"/>
    <property type="match status" value="1"/>
</dbReference>
<keyword evidence="5" id="KW-1133">Transmembrane helix</keyword>
<dbReference type="AlphaFoldDB" id="A0A1S6HW79"/>
<dbReference type="Pfam" id="PF00672">
    <property type="entry name" value="HAMP"/>
    <property type="match status" value="1"/>
</dbReference>
<dbReference type="EMBL" id="CP014782">
    <property type="protein sequence ID" value="AQS39732.1"/>
    <property type="molecule type" value="Genomic_DNA"/>
</dbReference>
<dbReference type="GO" id="GO:0007165">
    <property type="term" value="P:signal transduction"/>
    <property type="evidence" value="ECO:0007669"/>
    <property type="project" value="UniProtKB-KW"/>
</dbReference>
<gene>
    <name evidence="8" type="ORF">Sps_04647</name>
</gene>
<evidence type="ECO:0000256" key="2">
    <source>
        <dbReference type="ARBA" id="ARBA00023224"/>
    </source>
</evidence>
<dbReference type="PANTHER" id="PTHR32089">
    <property type="entry name" value="METHYL-ACCEPTING CHEMOTAXIS PROTEIN MCPB"/>
    <property type="match status" value="1"/>
</dbReference>
<dbReference type="Proteomes" id="UP000189545">
    <property type="component" value="Chromosome"/>
</dbReference>
<feature type="transmembrane region" description="Helical" evidence="5">
    <location>
        <begin position="327"/>
        <end position="348"/>
    </location>
</feature>
<dbReference type="CDD" id="cd06225">
    <property type="entry name" value="HAMP"/>
    <property type="match status" value="1"/>
</dbReference>
<evidence type="ECO:0000256" key="1">
    <source>
        <dbReference type="ARBA" id="ARBA00004370"/>
    </source>
</evidence>
<evidence type="ECO:0000256" key="5">
    <source>
        <dbReference type="SAM" id="Phobius"/>
    </source>
</evidence>
<dbReference type="FunFam" id="1.10.287.950:FF:000001">
    <property type="entry name" value="Methyl-accepting chemotaxis sensory transducer"/>
    <property type="match status" value="1"/>
</dbReference>
<dbReference type="SMART" id="SM00304">
    <property type="entry name" value="HAMP"/>
    <property type="match status" value="1"/>
</dbReference>
<keyword evidence="5" id="KW-0472">Membrane</keyword>
<dbReference type="PROSITE" id="PS50111">
    <property type="entry name" value="CHEMOTAXIS_TRANSDUC_2"/>
    <property type="match status" value="1"/>
</dbReference>
<name>A0A1S6HW79_9GAMM</name>
<dbReference type="SMART" id="SM00283">
    <property type="entry name" value="MA"/>
    <property type="match status" value="1"/>
</dbReference>
<dbReference type="PANTHER" id="PTHR32089:SF70">
    <property type="entry name" value="ENERGY TAXIS MODULATING METHYL ACCEPTING SENSORY TRANSDUCER"/>
    <property type="match status" value="1"/>
</dbReference>
<evidence type="ECO:0000256" key="4">
    <source>
        <dbReference type="PROSITE-ProRule" id="PRU00284"/>
    </source>
</evidence>
<evidence type="ECO:0000313" key="9">
    <source>
        <dbReference type="Proteomes" id="UP000189545"/>
    </source>
</evidence>
<evidence type="ECO:0000259" key="7">
    <source>
        <dbReference type="PROSITE" id="PS50885"/>
    </source>
</evidence>